<dbReference type="NCBIfam" id="TIGR00611">
    <property type="entry name" value="recf"/>
    <property type="match status" value="1"/>
</dbReference>
<comment type="similarity">
    <text evidence="6">Belongs to the RecF family.</text>
</comment>
<dbReference type="AlphaFoldDB" id="A0A2M7ICG6"/>
<name>A0A2M7ICG6_9BACT</name>
<dbReference type="SUPFAM" id="SSF52540">
    <property type="entry name" value="P-loop containing nucleoside triphosphate hydrolases"/>
    <property type="match status" value="1"/>
</dbReference>
<comment type="subcellular location">
    <subcellularLocation>
        <location evidence="6">Cytoplasm</location>
    </subcellularLocation>
</comment>
<evidence type="ECO:0000256" key="1">
    <source>
        <dbReference type="ARBA" id="ARBA00022490"/>
    </source>
</evidence>
<keyword evidence="6" id="KW-0227">DNA damage</keyword>
<dbReference type="GO" id="GO:0005524">
    <property type="term" value="F:ATP binding"/>
    <property type="evidence" value="ECO:0007669"/>
    <property type="project" value="UniProtKB-UniRule"/>
</dbReference>
<keyword evidence="2 6" id="KW-0235">DNA replication</keyword>
<keyword evidence="1 6" id="KW-0963">Cytoplasm</keyword>
<dbReference type="PANTHER" id="PTHR32182">
    <property type="entry name" value="DNA REPLICATION AND REPAIR PROTEIN RECF"/>
    <property type="match status" value="1"/>
</dbReference>
<evidence type="ECO:0000256" key="2">
    <source>
        <dbReference type="ARBA" id="ARBA00022705"/>
    </source>
</evidence>
<keyword evidence="6" id="KW-0234">DNA repair</keyword>
<evidence type="ECO:0000256" key="4">
    <source>
        <dbReference type="ARBA" id="ARBA00022840"/>
    </source>
</evidence>
<dbReference type="InterPro" id="IPR001238">
    <property type="entry name" value="DNA-binding_RecF"/>
</dbReference>
<proteinExistence type="inferred from homology"/>
<keyword evidence="4 6" id="KW-0067">ATP-binding</keyword>
<evidence type="ECO:0000256" key="5">
    <source>
        <dbReference type="ARBA" id="ARBA00023125"/>
    </source>
</evidence>
<keyword evidence="6" id="KW-0742">SOS response</keyword>
<evidence type="ECO:0000313" key="9">
    <source>
        <dbReference type="Proteomes" id="UP000230822"/>
    </source>
</evidence>
<dbReference type="PANTHER" id="PTHR32182:SF0">
    <property type="entry name" value="DNA REPLICATION AND REPAIR PROTEIN RECF"/>
    <property type="match status" value="1"/>
</dbReference>
<evidence type="ECO:0000256" key="3">
    <source>
        <dbReference type="ARBA" id="ARBA00022741"/>
    </source>
</evidence>
<dbReference type="GO" id="GO:0006260">
    <property type="term" value="P:DNA replication"/>
    <property type="evidence" value="ECO:0007669"/>
    <property type="project" value="UniProtKB-UniRule"/>
</dbReference>
<dbReference type="EMBL" id="PFGU01000052">
    <property type="protein sequence ID" value="PIW73339.1"/>
    <property type="molecule type" value="Genomic_DNA"/>
</dbReference>
<dbReference type="GO" id="GO:0005737">
    <property type="term" value="C:cytoplasm"/>
    <property type="evidence" value="ECO:0007669"/>
    <property type="project" value="UniProtKB-SubCell"/>
</dbReference>
<keyword evidence="5 6" id="KW-0238">DNA-binding</keyword>
<organism evidence="8 9">
    <name type="scientific">Candidatus Roizmanbacteria bacterium CG_4_8_14_3_um_filter_34_9</name>
    <dbReference type="NCBI Taxonomy" id="1974832"/>
    <lineage>
        <taxon>Bacteria</taxon>
        <taxon>Candidatus Roizmaniibacteriota</taxon>
    </lineage>
</organism>
<evidence type="ECO:0000256" key="6">
    <source>
        <dbReference type="HAMAP-Rule" id="MF_00365"/>
    </source>
</evidence>
<dbReference type="Gene3D" id="3.40.50.300">
    <property type="entry name" value="P-loop containing nucleotide triphosphate hydrolases"/>
    <property type="match status" value="1"/>
</dbReference>
<dbReference type="GO" id="GO:0000731">
    <property type="term" value="P:DNA synthesis involved in DNA repair"/>
    <property type="evidence" value="ECO:0007669"/>
    <property type="project" value="TreeGrafter"/>
</dbReference>
<protein>
    <recommendedName>
        <fullName evidence="6">DNA replication and repair protein RecF</fullName>
    </recommendedName>
</protein>
<dbReference type="GO" id="GO:0009432">
    <property type="term" value="P:SOS response"/>
    <property type="evidence" value="ECO:0007669"/>
    <property type="project" value="UniProtKB-UniRule"/>
</dbReference>
<evidence type="ECO:0000313" key="8">
    <source>
        <dbReference type="EMBL" id="PIW73339.1"/>
    </source>
</evidence>
<comment type="function">
    <text evidence="6">The RecF protein is involved in DNA metabolism; it is required for DNA replication and normal SOS inducibility. RecF binds preferentially to single-stranded, linear DNA. It also seems to bind ATP.</text>
</comment>
<evidence type="ECO:0000259" key="7">
    <source>
        <dbReference type="Pfam" id="PF02463"/>
    </source>
</evidence>
<dbReference type="InterPro" id="IPR027417">
    <property type="entry name" value="P-loop_NTPase"/>
</dbReference>
<gene>
    <name evidence="6" type="primary">recF</name>
    <name evidence="8" type="ORF">CO005_01985</name>
</gene>
<dbReference type="InterPro" id="IPR003395">
    <property type="entry name" value="RecF/RecN/SMC_N"/>
</dbReference>
<dbReference type="InterPro" id="IPR042174">
    <property type="entry name" value="RecF_2"/>
</dbReference>
<feature type="domain" description="RecF/RecN/SMC N-terminal" evidence="7">
    <location>
        <begin position="3"/>
        <end position="338"/>
    </location>
</feature>
<reference evidence="9" key="1">
    <citation type="submission" date="2017-09" db="EMBL/GenBank/DDBJ databases">
        <title>Depth-based differentiation of microbial function through sediment-hosted aquifers and enrichment of novel symbionts in the deep terrestrial subsurface.</title>
        <authorList>
            <person name="Probst A.J."/>
            <person name="Ladd B."/>
            <person name="Jarett J.K."/>
            <person name="Geller-Mcgrath D.E."/>
            <person name="Sieber C.M.K."/>
            <person name="Emerson J.B."/>
            <person name="Anantharaman K."/>
            <person name="Thomas B.C."/>
            <person name="Malmstrom R."/>
            <person name="Stieglmeier M."/>
            <person name="Klingl A."/>
            <person name="Woyke T."/>
            <person name="Ryan C.M."/>
            <person name="Banfield J.F."/>
        </authorList>
    </citation>
    <scope>NUCLEOTIDE SEQUENCE [LARGE SCALE GENOMIC DNA]</scope>
</reference>
<dbReference type="Gene3D" id="1.20.1050.90">
    <property type="entry name" value="RecF/RecN/SMC, N-terminal domain"/>
    <property type="match status" value="1"/>
</dbReference>
<dbReference type="Proteomes" id="UP000230822">
    <property type="component" value="Unassembled WGS sequence"/>
</dbReference>
<keyword evidence="3 6" id="KW-0547">Nucleotide-binding</keyword>
<sequence>MNLKLISFHNFRNFSDNQFQINSNLTVILGDNARGKTNLLEGIYFILSGEGFRESREEQLIKFAENNCYVEAKIEDKNNNNSSNLRIDLTINDFGLLKTYFLEKTKKGRHSYLKNLIPVVLFSPEQIEIIDRTMSIRREYFDKFLSGIDREYKKRLTNYNQALRKRNKILEVGFDSENLDAELSYWNKLLIENGSYLIIKRREYVTYLNSNKIIDSKEFEIEYLENKISQKLFSDSLKKELLVKRTLIGPHRDEYNIFLINGDKKNIHFYGSRSEQRLGLFWLKINELKYLEDFFRKKPILLLDDIFSELDHKNQKLIFNLIGNYQTVITSTEKELMKLINLTDHPFYDTIDL</sequence>
<dbReference type="GO" id="GO:0003697">
    <property type="term" value="F:single-stranded DNA binding"/>
    <property type="evidence" value="ECO:0007669"/>
    <property type="project" value="UniProtKB-UniRule"/>
</dbReference>
<feature type="binding site" evidence="6">
    <location>
        <begin position="30"/>
        <end position="37"/>
    </location>
    <ligand>
        <name>ATP</name>
        <dbReference type="ChEBI" id="CHEBI:30616"/>
    </ligand>
</feature>
<dbReference type="GO" id="GO:0006302">
    <property type="term" value="P:double-strand break repair"/>
    <property type="evidence" value="ECO:0007669"/>
    <property type="project" value="TreeGrafter"/>
</dbReference>
<comment type="caution">
    <text evidence="8">The sequence shown here is derived from an EMBL/GenBank/DDBJ whole genome shotgun (WGS) entry which is preliminary data.</text>
</comment>
<dbReference type="HAMAP" id="MF_00365">
    <property type="entry name" value="RecF"/>
    <property type="match status" value="1"/>
</dbReference>
<accession>A0A2M7ICG6</accession>
<dbReference type="Pfam" id="PF02463">
    <property type="entry name" value="SMC_N"/>
    <property type="match status" value="1"/>
</dbReference>